<dbReference type="Gene3D" id="3.90.550.10">
    <property type="entry name" value="Spore Coat Polysaccharide Biosynthesis Protein SpsA, Chain A"/>
    <property type="match status" value="1"/>
</dbReference>
<dbReference type="Proteomes" id="UP000177382">
    <property type="component" value="Unassembled WGS sequence"/>
</dbReference>
<name>A0A1F7XMD1_9BACT</name>
<reference evidence="2 3" key="1">
    <citation type="journal article" date="2016" name="Nat. Commun.">
        <title>Thousands of microbial genomes shed light on interconnected biogeochemical processes in an aquifer system.</title>
        <authorList>
            <person name="Anantharaman K."/>
            <person name="Brown C.T."/>
            <person name="Hug L.A."/>
            <person name="Sharon I."/>
            <person name="Castelle C.J."/>
            <person name="Probst A.J."/>
            <person name="Thomas B.C."/>
            <person name="Singh A."/>
            <person name="Wilkins M.J."/>
            <person name="Karaoz U."/>
            <person name="Brodie E.L."/>
            <person name="Williams K.H."/>
            <person name="Hubbard S.S."/>
            <person name="Banfield J.F."/>
        </authorList>
    </citation>
    <scope>NUCLEOTIDE SEQUENCE [LARGE SCALE GENOMIC DNA]</scope>
</reference>
<dbReference type="InterPro" id="IPR029044">
    <property type="entry name" value="Nucleotide-diphossugar_trans"/>
</dbReference>
<organism evidence="2 3">
    <name type="scientific">Candidatus Woesebacteria bacterium RBG_16_42_24</name>
    <dbReference type="NCBI Taxonomy" id="1802485"/>
    <lineage>
        <taxon>Bacteria</taxon>
        <taxon>Candidatus Woeseibacteriota</taxon>
    </lineage>
</organism>
<comment type="caution">
    <text evidence="2">The sequence shown here is derived from an EMBL/GenBank/DDBJ whole genome shotgun (WGS) entry which is preliminary data.</text>
</comment>
<sequence>MGKVTVVINTLNEERTLPRALASVKHFADEVIVCDMESSDGTREIAEKAHAMVYIHKNPGYVEPTRNFAISKAGGEWILILDPDEELPKGLATKLKEIIKNPNADYFRIPRKNIVFGKWMRYTRFWPDFNIRFFKKGFVTWNEVIHSVPMTQGKGADLPDKEEFALVHHHYDSIEEYLERMNRYTSVQAEALIKKKHKFLWKDLIEAPASEFLSRYFAGEGYKDGLHGLATSLLQAFSEVILYLKVWQAEKFLEQSISPEEIESEYRRERKDFDFWITEVAIRSKDFLTSLPLRVARRILRKNAE</sequence>
<protein>
    <recommendedName>
        <fullName evidence="1">Glycosyltransferase 2-like domain-containing protein</fullName>
    </recommendedName>
</protein>
<evidence type="ECO:0000313" key="3">
    <source>
        <dbReference type="Proteomes" id="UP000177382"/>
    </source>
</evidence>
<dbReference type="PANTHER" id="PTHR43630:SF2">
    <property type="entry name" value="GLYCOSYLTRANSFERASE"/>
    <property type="match status" value="1"/>
</dbReference>
<dbReference type="STRING" id="1802485.A2V97_02500"/>
<dbReference type="InterPro" id="IPR001173">
    <property type="entry name" value="Glyco_trans_2-like"/>
</dbReference>
<dbReference type="CDD" id="cd02511">
    <property type="entry name" value="Beta4Glucosyltransferase"/>
    <property type="match status" value="1"/>
</dbReference>
<gene>
    <name evidence="2" type="ORF">A2V97_02500</name>
</gene>
<accession>A0A1F7XMD1</accession>
<dbReference type="AlphaFoldDB" id="A0A1F7XMD1"/>
<dbReference type="SUPFAM" id="SSF53448">
    <property type="entry name" value="Nucleotide-diphospho-sugar transferases"/>
    <property type="match status" value="1"/>
</dbReference>
<proteinExistence type="predicted"/>
<evidence type="ECO:0000259" key="1">
    <source>
        <dbReference type="Pfam" id="PF00535"/>
    </source>
</evidence>
<feature type="domain" description="Glycosyltransferase 2-like" evidence="1">
    <location>
        <begin position="5"/>
        <end position="146"/>
    </location>
</feature>
<dbReference type="PANTHER" id="PTHR43630">
    <property type="entry name" value="POLY-BETA-1,6-N-ACETYL-D-GLUCOSAMINE SYNTHASE"/>
    <property type="match status" value="1"/>
</dbReference>
<dbReference type="Pfam" id="PF00535">
    <property type="entry name" value="Glycos_transf_2"/>
    <property type="match status" value="1"/>
</dbReference>
<evidence type="ECO:0000313" key="2">
    <source>
        <dbReference type="EMBL" id="OGM15528.1"/>
    </source>
</evidence>
<dbReference type="EMBL" id="MGFX01000003">
    <property type="protein sequence ID" value="OGM15528.1"/>
    <property type="molecule type" value="Genomic_DNA"/>
</dbReference>